<evidence type="ECO:0000313" key="4">
    <source>
        <dbReference type="EMBL" id="GEO34528.1"/>
    </source>
</evidence>
<feature type="transmembrane region" description="Helical" evidence="2">
    <location>
        <begin position="150"/>
        <end position="170"/>
    </location>
</feature>
<feature type="transmembrane region" description="Helical" evidence="2">
    <location>
        <begin position="90"/>
        <end position="110"/>
    </location>
</feature>
<dbReference type="AlphaFoldDB" id="A0A512DDH3"/>
<name>A0A512DDH3_9CELL</name>
<feature type="transmembrane region" description="Helical" evidence="2">
    <location>
        <begin position="41"/>
        <end position="60"/>
    </location>
</feature>
<sequence>MTSAPSTRTLAGPDKVDAPPGAPTRRGRTSARTAPRPRRRLPWVAALALYTVLVGLVVGWPTPVDSEARAPLTALFATLYGFGMPPWFDYAFLERCANVAMFVPFGVLITGMDRRRWWWGVLGPALVSGTAELAQHLLLPERFATWTDVAANTTGAALGVALALAVMARGRSARRASRRRP</sequence>
<dbReference type="Proteomes" id="UP000321181">
    <property type="component" value="Unassembled WGS sequence"/>
</dbReference>
<dbReference type="InterPro" id="IPR006976">
    <property type="entry name" value="VanZ-like"/>
</dbReference>
<accession>A0A512DDH3</accession>
<keyword evidence="2" id="KW-0472">Membrane</keyword>
<keyword evidence="2" id="KW-1133">Transmembrane helix</keyword>
<dbReference type="PANTHER" id="PTHR28008">
    <property type="entry name" value="DOMAIN PROTEIN, PUTATIVE (AFU_ORTHOLOGUE AFUA_3G10980)-RELATED"/>
    <property type="match status" value="1"/>
</dbReference>
<evidence type="ECO:0000256" key="1">
    <source>
        <dbReference type="SAM" id="MobiDB-lite"/>
    </source>
</evidence>
<feature type="domain" description="VanZ-like" evidence="3">
    <location>
        <begin position="48"/>
        <end position="164"/>
    </location>
</feature>
<comment type="caution">
    <text evidence="4">The sequence shown here is derived from an EMBL/GenBank/DDBJ whole genome shotgun (WGS) entry which is preliminary data.</text>
</comment>
<evidence type="ECO:0000259" key="3">
    <source>
        <dbReference type="Pfam" id="PF04892"/>
    </source>
</evidence>
<feature type="transmembrane region" description="Helical" evidence="2">
    <location>
        <begin position="117"/>
        <end position="138"/>
    </location>
</feature>
<dbReference type="PANTHER" id="PTHR28008:SF1">
    <property type="entry name" value="DOMAIN PROTEIN, PUTATIVE (AFU_ORTHOLOGUE AFUA_3G10980)-RELATED"/>
    <property type="match status" value="1"/>
</dbReference>
<reference evidence="4 5" key="1">
    <citation type="submission" date="2019-07" db="EMBL/GenBank/DDBJ databases">
        <title>Whole genome shotgun sequence of Cellulomonas aerilata NBRC 106308.</title>
        <authorList>
            <person name="Hosoyama A."/>
            <person name="Uohara A."/>
            <person name="Ohji S."/>
            <person name="Ichikawa N."/>
        </authorList>
    </citation>
    <scope>NUCLEOTIDE SEQUENCE [LARGE SCALE GENOMIC DNA]</scope>
    <source>
        <strain evidence="4 5">NBRC 106308</strain>
    </source>
</reference>
<dbReference type="EMBL" id="BJYY01000014">
    <property type="protein sequence ID" value="GEO34528.1"/>
    <property type="molecule type" value="Genomic_DNA"/>
</dbReference>
<evidence type="ECO:0000313" key="5">
    <source>
        <dbReference type="Proteomes" id="UP000321181"/>
    </source>
</evidence>
<feature type="region of interest" description="Disordered" evidence="1">
    <location>
        <begin position="1"/>
        <end position="36"/>
    </location>
</feature>
<keyword evidence="2" id="KW-0812">Transmembrane</keyword>
<dbReference type="RefSeq" id="WP_146904302.1">
    <property type="nucleotide sequence ID" value="NZ_BAAARM010000004.1"/>
</dbReference>
<proteinExistence type="predicted"/>
<keyword evidence="5" id="KW-1185">Reference proteome</keyword>
<organism evidence="4 5">
    <name type="scientific">Cellulomonas aerilata</name>
    <dbReference type="NCBI Taxonomy" id="515326"/>
    <lineage>
        <taxon>Bacteria</taxon>
        <taxon>Bacillati</taxon>
        <taxon>Actinomycetota</taxon>
        <taxon>Actinomycetes</taxon>
        <taxon>Micrococcales</taxon>
        <taxon>Cellulomonadaceae</taxon>
        <taxon>Cellulomonas</taxon>
    </lineage>
</organism>
<dbReference type="Pfam" id="PF04892">
    <property type="entry name" value="VanZ"/>
    <property type="match status" value="1"/>
</dbReference>
<gene>
    <name evidence="4" type="ORF">CAE01nite_22530</name>
</gene>
<dbReference type="OrthoDB" id="4827152at2"/>
<protein>
    <recommendedName>
        <fullName evidence="3">VanZ-like domain-containing protein</fullName>
    </recommendedName>
</protein>
<evidence type="ECO:0000256" key="2">
    <source>
        <dbReference type="SAM" id="Phobius"/>
    </source>
</evidence>
<feature type="compositionally biased region" description="Basic residues" evidence="1">
    <location>
        <begin position="25"/>
        <end position="36"/>
    </location>
</feature>